<evidence type="ECO:0000313" key="1">
    <source>
        <dbReference type="EMBL" id="KAJ7747259.1"/>
    </source>
</evidence>
<keyword evidence="2" id="KW-1185">Reference proteome</keyword>
<dbReference type="GO" id="GO:0042765">
    <property type="term" value="C:GPI-anchor transamidase complex"/>
    <property type="evidence" value="ECO:0007669"/>
    <property type="project" value="InterPro"/>
</dbReference>
<dbReference type="InterPro" id="IPR007245">
    <property type="entry name" value="PIG-T"/>
</dbReference>
<organism evidence="1 2">
    <name type="scientific">Mycena metata</name>
    <dbReference type="NCBI Taxonomy" id="1033252"/>
    <lineage>
        <taxon>Eukaryota</taxon>
        <taxon>Fungi</taxon>
        <taxon>Dikarya</taxon>
        <taxon>Basidiomycota</taxon>
        <taxon>Agaricomycotina</taxon>
        <taxon>Agaricomycetes</taxon>
        <taxon>Agaricomycetidae</taxon>
        <taxon>Agaricales</taxon>
        <taxon>Marasmiineae</taxon>
        <taxon>Mycenaceae</taxon>
        <taxon>Mycena</taxon>
    </lineage>
</organism>
<dbReference type="AlphaFoldDB" id="A0AAD7IP77"/>
<protein>
    <submittedName>
        <fullName evidence="1">GPI transamidase component PIG-T</fullName>
    </submittedName>
</protein>
<evidence type="ECO:0000313" key="2">
    <source>
        <dbReference type="Proteomes" id="UP001215598"/>
    </source>
</evidence>
<name>A0AAD7IP77_9AGAR</name>
<accession>A0AAD7IP77</accession>
<comment type="caution">
    <text evidence="1">The sequence shown here is derived from an EMBL/GenBank/DDBJ whole genome shotgun (WGS) entry which is preliminary data.</text>
</comment>
<gene>
    <name evidence="1" type="ORF">B0H16DRAFT_926568</name>
</gene>
<dbReference type="PANTHER" id="PTHR12959">
    <property type="entry name" value="GPI TRANSAMIDASE COMPONENT PIG-T-RELATED"/>
    <property type="match status" value="1"/>
</dbReference>
<reference evidence="1" key="1">
    <citation type="submission" date="2023-03" db="EMBL/GenBank/DDBJ databases">
        <title>Massive genome expansion in bonnet fungi (Mycena s.s.) driven by repeated elements and novel gene families across ecological guilds.</title>
        <authorList>
            <consortium name="Lawrence Berkeley National Laboratory"/>
            <person name="Harder C.B."/>
            <person name="Miyauchi S."/>
            <person name="Viragh M."/>
            <person name="Kuo A."/>
            <person name="Thoen E."/>
            <person name="Andreopoulos B."/>
            <person name="Lu D."/>
            <person name="Skrede I."/>
            <person name="Drula E."/>
            <person name="Henrissat B."/>
            <person name="Morin E."/>
            <person name="Kohler A."/>
            <person name="Barry K."/>
            <person name="LaButti K."/>
            <person name="Morin E."/>
            <person name="Salamov A."/>
            <person name="Lipzen A."/>
            <person name="Mereny Z."/>
            <person name="Hegedus B."/>
            <person name="Baldrian P."/>
            <person name="Stursova M."/>
            <person name="Weitz H."/>
            <person name="Taylor A."/>
            <person name="Grigoriev I.V."/>
            <person name="Nagy L.G."/>
            <person name="Martin F."/>
            <person name="Kauserud H."/>
        </authorList>
    </citation>
    <scope>NUCLEOTIDE SEQUENCE</scope>
    <source>
        <strain evidence="1">CBHHK182m</strain>
    </source>
</reference>
<dbReference type="PANTHER" id="PTHR12959:SF11">
    <property type="entry name" value="GPI TRANSAMIDASE COMPONENT PIG-T"/>
    <property type="match status" value="1"/>
</dbReference>
<proteinExistence type="predicted"/>
<sequence length="123" mass="13527">MSQGEGIEKVRVAYLEMLPWIVHLYLHTLQLSVDGVPRTDLLRDLSYTAPIPHGRAAALEAVLELPPNSTVSLRLGVGRAFLQYGEHPPDAQRGWELPAAVVVVLPEHPGSDSQRRVYTSALP</sequence>
<dbReference type="Pfam" id="PF04113">
    <property type="entry name" value="Gpi16"/>
    <property type="match status" value="1"/>
</dbReference>
<dbReference type="GO" id="GO:0016255">
    <property type="term" value="P:attachment of GPI anchor to protein"/>
    <property type="evidence" value="ECO:0007669"/>
    <property type="project" value="InterPro"/>
</dbReference>
<dbReference type="Proteomes" id="UP001215598">
    <property type="component" value="Unassembled WGS sequence"/>
</dbReference>
<dbReference type="EMBL" id="JARKIB010000077">
    <property type="protein sequence ID" value="KAJ7747259.1"/>
    <property type="molecule type" value="Genomic_DNA"/>
</dbReference>